<evidence type="ECO:0000313" key="4">
    <source>
        <dbReference type="Proteomes" id="UP000282759"/>
    </source>
</evidence>
<accession>A0A437MUR0</accession>
<protein>
    <submittedName>
        <fullName evidence="3">DUF1735 domain-containing protein</fullName>
    </submittedName>
</protein>
<gene>
    <name evidence="3" type="ORF">EOD41_05295</name>
</gene>
<dbReference type="PROSITE" id="PS51257">
    <property type="entry name" value="PROKAR_LIPOPROTEIN"/>
    <property type="match status" value="1"/>
</dbReference>
<dbReference type="OrthoDB" id="740324at2"/>
<dbReference type="EMBL" id="SACK01000002">
    <property type="protein sequence ID" value="RVU01381.1"/>
    <property type="molecule type" value="Genomic_DNA"/>
</dbReference>
<evidence type="ECO:0000259" key="2">
    <source>
        <dbReference type="Pfam" id="PF08522"/>
    </source>
</evidence>
<dbReference type="Proteomes" id="UP000282759">
    <property type="component" value="Unassembled WGS sequence"/>
</dbReference>
<dbReference type="InterPro" id="IPR013728">
    <property type="entry name" value="BT_3987-like_N"/>
</dbReference>
<dbReference type="RefSeq" id="WP_127703756.1">
    <property type="nucleotide sequence ID" value="NZ_SACK01000002.1"/>
</dbReference>
<evidence type="ECO:0000256" key="1">
    <source>
        <dbReference type="SAM" id="SignalP"/>
    </source>
</evidence>
<feature type="chain" id="PRO_5019163567" evidence="1">
    <location>
        <begin position="25"/>
        <end position="309"/>
    </location>
</feature>
<feature type="signal peptide" evidence="1">
    <location>
        <begin position="1"/>
        <end position="24"/>
    </location>
</feature>
<keyword evidence="4" id="KW-1185">Reference proteome</keyword>
<evidence type="ECO:0000313" key="3">
    <source>
        <dbReference type="EMBL" id="RVU01381.1"/>
    </source>
</evidence>
<comment type="caution">
    <text evidence="3">The sequence shown here is derived from an EMBL/GenBank/DDBJ whole genome shotgun (WGS) entry which is preliminary data.</text>
</comment>
<reference evidence="3 4" key="1">
    <citation type="submission" date="2019-01" db="EMBL/GenBank/DDBJ databases">
        <authorList>
            <person name="Chen W.-M."/>
        </authorList>
    </citation>
    <scope>NUCLEOTIDE SEQUENCE [LARGE SCALE GENOMIC DNA]</scope>
    <source>
        <strain evidence="3 4">YBJ-36</strain>
    </source>
</reference>
<organism evidence="3 4">
    <name type="scientific">Mucilaginibacter limnophilus</name>
    <dbReference type="NCBI Taxonomy" id="1932778"/>
    <lineage>
        <taxon>Bacteria</taxon>
        <taxon>Pseudomonadati</taxon>
        <taxon>Bacteroidota</taxon>
        <taxon>Sphingobacteriia</taxon>
        <taxon>Sphingobacteriales</taxon>
        <taxon>Sphingobacteriaceae</taxon>
        <taxon>Mucilaginibacter</taxon>
    </lineage>
</organism>
<proteinExistence type="predicted"/>
<feature type="domain" description="BT-3987-like N-terminal" evidence="2">
    <location>
        <begin position="64"/>
        <end position="161"/>
    </location>
</feature>
<sequence>MKSKYIFRGILPALAVVLSLSSCLKDDNVQQDFSKLQPIIEFPDETPNLNAAANSRSAAVVGAEGTVEYLVPIKYSFGENSPGVEVTVALDQSVLTKYNEVNEDDLQMLPAKYFNIPNLKVTIPAGEKVGYLKINFLNTLDEKLLSSHYALPLRITDASGKIISSNYGTTVALFAIKNIYDGVYDFRGNIQRNSATGPDPALSGQISFEEASLFTRDQYSVWFDSQLWAGGSGVAGIGTPGVDGVIFTFNPTTNKITVTCPANATLRNIEGYDSHYDPATKTVYAGFQWGGAPNTRVAIDTLKYIGPTE</sequence>
<keyword evidence="1" id="KW-0732">Signal</keyword>
<dbReference type="AlphaFoldDB" id="A0A437MUR0"/>
<name>A0A437MUR0_9SPHI</name>
<dbReference type="Gene3D" id="2.60.40.1740">
    <property type="entry name" value="hypothetical protein (bacova_03559)"/>
    <property type="match status" value="1"/>
</dbReference>
<dbReference type="Pfam" id="PF08522">
    <property type="entry name" value="BT_3987-like_N"/>
    <property type="match status" value="1"/>
</dbReference>